<dbReference type="RefSeq" id="WP_135710202.1">
    <property type="nucleotide sequence ID" value="NZ_CP104450.1"/>
</dbReference>
<name>A0A9Q9JH85_RAOOR</name>
<accession>A0A9Q9JH85</accession>
<dbReference type="Proteomes" id="UP001064206">
    <property type="component" value="Chromosome"/>
</dbReference>
<evidence type="ECO:0000313" key="2">
    <source>
        <dbReference type="Proteomes" id="UP001064206"/>
    </source>
</evidence>
<sequence>MNDHFYETHARIAALRSIIAFIIHTLPEDQKGALLRALKIISEEKLMEDSDISPASDVTAETIEKMNAAYADVFKSVVNLSSEDVIPEPKQYLQ</sequence>
<reference evidence="1" key="1">
    <citation type="submission" date="2022-09" db="EMBL/GenBank/DDBJ databases">
        <title>Multidrug resistance Raoultella ornithinolytica Strain MQB_Silv_108.</title>
        <authorList>
            <person name="Quintela-Baluja M."/>
        </authorList>
    </citation>
    <scope>NUCLEOTIDE SEQUENCE</scope>
    <source>
        <strain evidence="1">MQB_Silv_108</strain>
    </source>
</reference>
<dbReference type="AlphaFoldDB" id="A0A9Q9JH85"/>
<dbReference type="EMBL" id="CP104450">
    <property type="protein sequence ID" value="UXE40756.1"/>
    <property type="molecule type" value="Genomic_DNA"/>
</dbReference>
<gene>
    <name evidence="1" type="ORF">N2J37_13910</name>
</gene>
<evidence type="ECO:0000313" key="1">
    <source>
        <dbReference type="EMBL" id="UXE40756.1"/>
    </source>
</evidence>
<organism evidence="1 2">
    <name type="scientific">Raoultella ornithinolytica</name>
    <name type="common">Klebsiella ornithinolytica</name>
    <dbReference type="NCBI Taxonomy" id="54291"/>
    <lineage>
        <taxon>Bacteria</taxon>
        <taxon>Pseudomonadati</taxon>
        <taxon>Pseudomonadota</taxon>
        <taxon>Gammaproteobacteria</taxon>
        <taxon>Enterobacterales</taxon>
        <taxon>Enterobacteriaceae</taxon>
        <taxon>Klebsiella/Raoultella group</taxon>
        <taxon>Raoultella</taxon>
    </lineage>
</organism>
<protein>
    <submittedName>
        <fullName evidence="1">Uncharacterized protein</fullName>
    </submittedName>
</protein>
<proteinExistence type="predicted"/>